<keyword evidence="8" id="KW-0812">Transmembrane</keyword>
<reference evidence="10" key="1">
    <citation type="submission" date="2017-02" db="EMBL/GenBank/DDBJ databases">
        <authorList>
            <person name="Regsiter A."/>
            <person name="William W."/>
        </authorList>
    </citation>
    <scope>NUCLEOTIDE SEQUENCE</scope>
    <source>
        <strain evidence="10">BdmA 4</strain>
    </source>
</reference>
<feature type="domain" description="4Fe-4S ferredoxin-type" evidence="9">
    <location>
        <begin position="209"/>
        <end position="238"/>
    </location>
</feature>
<dbReference type="GO" id="GO:0051536">
    <property type="term" value="F:iron-sulfur cluster binding"/>
    <property type="evidence" value="ECO:0007669"/>
    <property type="project" value="UniProtKB-KW"/>
</dbReference>
<feature type="transmembrane region" description="Helical" evidence="8">
    <location>
        <begin position="121"/>
        <end position="138"/>
    </location>
</feature>
<feature type="transmembrane region" description="Helical" evidence="8">
    <location>
        <begin position="69"/>
        <end position="100"/>
    </location>
</feature>
<gene>
    <name evidence="10" type="ORF">SPIRO4BDMA_40334</name>
</gene>
<feature type="region of interest" description="Disordered" evidence="7">
    <location>
        <begin position="385"/>
        <end position="413"/>
    </location>
</feature>
<evidence type="ECO:0000259" key="9">
    <source>
        <dbReference type="PROSITE" id="PS51379"/>
    </source>
</evidence>
<dbReference type="InterPro" id="IPR052378">
    <property type="entry name" value="NosR_regulator"/>
</dbReference>
<dbReference type="InterPro" id="IPR017896">
    <property type="entry name" value="4Fe4S_Fe-S-bd"/>
</dbReference>
<dbReference type="Pfam" id="PF12801">
    <property type="entry name" value="Fer4_5"/>
    <property type="match status" value="2"/>
</dbReference>
<dbReference type="PANTHER" id="PTHR30224:SF4">
    <property type="entry name" value="ELECTRON TRANSPORT PROTEIN YCCM-RELATED"/>
    <property type="match status" value="1"/>
</dbReference>
<dbReference type="PROSITE" id="PS51379">
    <property type="entry name" value="4FE4S_FER_2"/>
    <property type="match status" value="1"/>
</dbReference>
<dbReference type="PANTHER" id="PTHR30224">
    <property type="entry name" value="ELECTRON TRANSPORT PROTEIN"/>
    <property type="match status" value="1"/>
</dbReference>
<dbReference type="InterPro" id="IPR017900">
    <property type="entry name" value="4Fe4S_Fe_S_CS"/>
</dbReference>
<keyword evidence="8" id="KW-1133">Transmembrane helix</keyword>
<keyword evidence="2" id="KW-1003">Cell membrane</keyword>
<keyword evidence="5" id="KW-0411">Iron-sulfur</keyword>
<evidence type="ECO:0000256" key="5">
    <source>
        <dbReference type="ARBA" id="ARBA00023014"/>
    </source>
</evidence>
<evidence type="ECO:0000256" key="2">
    <source>
        <dbReference type="ARBA" id="ARBA00022475"/>
    </source>
</evidence>
<sequence length="481" mass="52499">MAQRMPKIQVFRRVVLGTLLVGLTVFTFLHQKLQGIPAIDALDPFGGLETLFKWLAGGDFIKKIEPGNIVLLGAIVALGIVLSRFFCGWLCAFGALQGVFGWIGKKLFKRRFEVPKKLDRVLRWMKYVILVAIIYFTWKTGELVIRPYDPLAAYGHLPAGLTAVWTEFKVGFILLVLFMVLSMFYERAFCKYACPLGAVNAILSRVPLFRIKRDKPTCISCSKCDRVCPMNIDVSHAESVKSPECISCFECVTACPTKKDTLVATIGNKKTKLWTVVIIGFAIYAGAALIGQVTGMLRFTAPSLSELSDKGTLNVADIKGSSTYEELAGAFGVDLDQLYRELGIDKTKVPTTSMIKDTGKLAGIEDFETDQARVAVAKLLGIPYEGEGTTPTETATPEETTAEPGAAAPAVSSESSLMIPEGFALEGTMTIQDVAKALNATPQQVIGKLGLPQDIPLDKPLREMGSLYGYTMPQLKEKIAQ</sequence>
<evidence type="ECO:0000256" key="4">
    <source>
        <dbReference type="ARBA" id="ARBA00023004"/>
    </source>
</evidence>
<evidence type="ECO:0000256" key="7">
    <source>
        <dbReference type="SAM" id="MobiDB-lite"/>
    </source>
</evidence>
<feature type="transmembrane region" description="Helical" evidence="8">
    <location>
        <begin position="158"/>
        <end position="181"/>
    </location>
</feature>
<feature type="compositionally biased region" description="Low complexity" evidence="7">
    <location>
        <begin position="385"/>
        <end position="410"/>
    </location>
</feature>
<evidence type="ECO:0000313" key="10">
    <source>
        <dbReference type="EMBL" id="SLM17765.1"/>
    </source>
</evidence>
<proteinExistence type="predicted"/>
<dbReference type="SUPFAM" id="SSF54862">
    <property type="entry name" value="4Fe-4S ferredoxins"/>
    <property type="match status" value="1"/>
</dbReference>
<dbReference type="PROSITE" id="PS00198">
    <property type="entry name" value="4FE4S_FER_1"/>
    <property type="match status" value="1"/>
</dbReference>
<evidence type="ECO:0000256" key="6">
    <source>
        <dbReference type="ARBA" id="ARBA00023136"/>
    </source>
</evidence>
<keyword evidence="3" id="KW-0479">Metal-binding</keyword>
<dbReference type="GO" id="GO:0046872">
    <property type="term" value="F:metal ion binding"/>
    <property type="evidence" value="ECO:0007669"/>
    <property type="project" value="UniProtKB-KW"/>
</dbReference>
<evidence type="ECO:0000256" key="8">
    <source>
        <dbReference type="SAM" id="Phobius"/>
    </source>
</evidence>
<keyword evidence="4" id="KW-0408">Iron</keyword>
<dbReference type="AlphaFoldDB" id="A0A3P3XND7"/>
<dbReference type="EMBL" id="FWDO01000004">
    <property type="protein sequence ID" value="SLM17765.1"/>
    <property type="molecule type" value="Genomic_DNA"/>
</dbReference>
<evidence type="ECO:0000256" key="3">
    <source>
        <dbReference type="ARBA" id="ARBA00022723"/>
    </source>
</evidence>
<keyword evidence="6 8" id="KW-0472">Membrane</keyword>
<dbReference type="Gene3D" id="3.30.70.20">
    <property type="match status" value="1"/>
</dbReference>
<dbReference type="GO" id="GO:0005886">
    <property type="term" value="C:plasma membrane"/>
    <property type="evidence" value="ECO:0007669"/>
    <property type="project" value="UniProtKB-SubCell"/>
</dbReference>
<name>A0A3P3XND7_9SPIR</name>
<feature type="transmembrane region" description="Helical" evidence="8">
    <location>
        <begin position="273"/>
        <end position="297"/>
    </location>
</feature>
<evidence type="ECO:0000256" key="1">
    <source>
        <dbReference type="ARBA" id="ARBA00004236"/>
    </source>
</evidence>
<comment type="subcellular location">
    <subcellularLocation>
        <location evidence="1">Cell membrane</location>
    </subcellularLocation>
</comment>
<protein>
    <recommendedName>
        <fullName evidence="9">4Fe-4S ferredoxin-type domain-containing protein</fullName>
    </recommendedName>
</protein>
<organism evidence="10">
    <name type="scientific">uncultured spirochete</name>
    <dbReference type="NCBI Taxonomy" id="156406"/>
    <lineage>
        <taxon>Bacteria</taxon>
        <taxon>Pseudomonadati</taxon>
        <taxon>Spirochaetota</taxon>
        <taxon>Spirochaetia</taxon>
        <taxon>Spirochaetales</taxon>
        <taxon>environmental samples</taxon>
    </lineage>
</organism>
<accession>A0A3P3XND7</accession>